<keyword evidence="8" id="KW-0175">Coiled coil</keyword>
<sequence>MMKKRLHKLYVFCDFMLTLFWIALFVLSLAGMIDINQAPYVYLDQLILLIFTISYIIGFVRAPKKRRYMIDNIFNLLAIVPLNLLNIGILSRANRIFRIINLLAKLGQNKNSILYRNGFIYALYASACIVFVGSGFYSIVENISYVDSIWFSIVTMTTVGYGDIVPQTPWGRVIASITMVFGIGFIGMLTSTITNYFKDKQTKQHDTESDAQEELEETQLHQLTKQVDELTHLVKRLSEQIELEKKKP</sequence>
<dbReference type="PATRIC" id="fig|1140003.3.peg.1400"/>
<feature type="transmembrane region" description="Helical" evidence="9">
    <location>
        <begin position="113"/>
        <end position="136"/>
    </location>
</feature>
<evidence type="ECO:0000256" key="4">
    <source>
        <dbReference type="ARBA" id="ARBA00022989"/>
    </source>
</evidence>
<comment type="subcellular location">
    <subcellularLocation>
        <location evidence="1">Membrane</location>
        <topology evidence="1">Multi-pass membrane protein</topology>
    </subcellularLocation>
</comment>
<evidence type="ECO:0000256" key="8">
    <source>
        <dbReference type="SAM" id="Coils"/>
    </source>
</evidence>
<dbReference type="PANTHER" id="PTHR11537">
    <property type="entry name" value="VOLTAGE-GATED POTASSIUM CHANNEL"/>
    <property type="match status" value="1"/>
</dbReference>
<organism evidence="11 12">
    <name type="scientific">Enterococcus sulfureus ATCC 49903</name>
    <dbReference type="NCBI Taxonomy" id="1140003"/>
    <lineage>
        <taxon>Bacteria</taxon>
        <taxon>Bacillati</taxon>
        <taxon>Bacillota</taxon>
        <taxon>Bacilli</taxon>
        <taxon>Lactobacillales</taxon>
        <taxon>Enterococcaceae</taxon>
        <taxon>Enterococcus</taxon>
    </lineage>
</organism>
<dbReference type="GO" id="GO:0001508">
    <property type="term" value="P:action potential"/>
    <property type="evidence" value="ECO:0007669"/>
    <property type="project" value="TreeGrafter"/>
</dbReference>
<evidence type="ECO:0000256" key="9">
    <source>
        <dbReference type="SAM" id="Phobius"/>
    </source>
</evidence>
<dbReference type="RefSeq" id="WP_016185895.1">
    <property type="nucleotide sequence ID" value="NZ_ASWO01000005.1"/>
</dbReference>
<feature type="transmembrane region" description="Helical" evidence="9">
    <location>
        <begin position="173"/>
        <end position="197"/>
    </location>
</feature>
<evidence type="ECO:0000259" key="10">
    <source>
        <dbReference type="Pfam" id="PF07885"/>
    </source>
</evidence>
<dbReference type="Gene3D" id="1.10.287.70">
    <property type="match status" value="1"/>
</dbReference>
<feature type="transmembrane region" description="Helical" evidence="9">
    <location>
        <begin position="143"/>
        <end position="161"/>
    </location>
</feature>
<evidence type="ECO:0000256" key="5">
    <source>
        <dbReference type="ARBA" id="ARBA00023065"/>
    </source>
</evidence>
<dbReference type="InterPro" id="IPR013099">
    <property type="entry name" value="K_chnl_dom"/>
</dbReference>
<dbReference type="AlphaFoldDB" id="S0KQX1"/>
<dbReference type="OrthoDB" id="9785285at2"/>
<keyword evidence="4 9" id="KW-1133">Transmembrane helix</keyword>
<dbReference type="eggNOG" id="COG1226">
    <property type="taxonomic scope" value="Bacteria"/>
</dbReference>
<dbReference type="InterPro" id="IPR028325">
    <property type="entry name" value="VG_K_chnl"/>
</dbReference>
<evidence type="ECO:0000256" key="7">
    <source>
        <dbReference type="ARBA" id="ARBA00023303"/>
    </source>
</evidence>
<evidence type="ECO:0000313" key="11">
    <source>
        <dbReference type="EMBL" id="EOT83511.1"/>
    </source>
</evidence>
<keyword evidence="7" id="KW-0407">Ion channel</keyword>
<keyword evidence="6 9" id="KW-0472">Membrane</keyword>
<keyword evidence="12" id="KW-1185">Reference proteome</keyword>
<evidence type="ECO:0000256" key="3">
    <source>
        <dbReference type="ARBA" id="ARBA00022692"/>
    </source>
</evidence>
<dbReference type="GO" id="GO:0005249">
    <property type="term" value="F:voltage-gated potassium channel activity"/>
    <property type="evidence" value="ECO:0007669"/>
    <property type="project" value="InterPro"/>
</dbReference>
<reference evidence="11 12" key="1">
    <citation type="submission" date="2013-03" db="EMBL/GenBank/DDBJ databases">
        <title>The Genome Sequence of Enterococcus sulfureus ATCC_49903 (PacBio/Illumina hybrid assembly).</title>
        <authorList>
            <consortium name="The Broad Institute Genomics Platform"/>
            <consortium name="The Broad Institute Genome Sequencing Center for Infectious Disease"/>
            <person name="Earl A."/>
            <person name="Russ C."/>
            <person name="Gilmore M."/>
            <person name="Surin D."/>
            <person name="Walker B."/>
            <person name="Young S."/>
            <person name="Zeng Q."/>
            <person name="Gargeya S."/>
            <person name="Fitzgerald M."/>
            <person name="Haas B."/>
            <person name="Abouelleil A."/>
            <person name="Allen A.W."/>
            <person name="Alvarado L."/>
            <person name="Arachchi H.M."/>
            <person name="Berlin A.M."/>
            <person name="Chapman S.B."/>
            <person name="Gainer-Dewar J."/>
            <person name="Goldberg J."/>
            <person name="Griggs A."/>
            <person name="Gujja S."/>
            <person name="Hansen M."/>
            <person name="Howarth C."/>
            <person name="Imamovic A."/>
            <person name="Ireland A."/>
            <person name="Larimer J."/>
            <person name="McCowan C."/>
            <person name="Murphy C."/>
            <person name="Pearson M."/>
            <person name="Poon T.W."/>
            <person name="Priest M."/>
            <person name="Roberts A."/>
            <person name="Saif S."/>
            <person name="Shea T."/>
            <person name="Sisk P."/>
            <person name="Sykes S."/>
            <person name="Wortman J."/>
            <person name="Nusbaum C."/>
            <person name="Birren B."/>
        </authorList>
    </citation>
    <scope>NUCLEOTIDE SEQUENCE [LARGE SCALE GENOMIC DNA]</scope>
    <source>
        <strain evidence="11 12">ATCC 49903</strain>
    </source>
</reference>
<dbReference type="SUPFAM" id="SSF81324">
    <property type="entry name" value="Voltage-gated potassium channels"/>
    <property type="match status" value="1"/>
</dbReference>
<gene>
    <name evidence="11" type="ORF">I573_01233</name>
</gene>
<evidence type="ECO:0000256" key="1">
    <source>
        <dbReference type="ARBA" id="ARBA00004141"/>
    </source>
</evidence>
<dbReference type="Proteomes" id="UP000015961">
    <property type="component" value="Unassembled WGS sequence"/>
</dbReference>
<feature type="coiled-coil region" evidence="8">
    <location>
        <begin position="220"/>
        <end position="247"/>
    </location>
</feature>
<dbReference type="STRING" id="1140003.OMY_01447"/>
<comment type="caution">
    <text evidence="11">The sequence shown here is derived from an EMBL/GenBank/DDBJ whole genome shotgun (WGS) entry which is preliminary data.</text>
</comment>
<keyword evidence="2" id="KW-0813">Transport</keyword>
<dbReference type="EMBL" id="ASWO01000005">
    <property type="protein sequence ID" value="EOT83511.1"/>
    <property type="molecule type" value="Genomic_DNA"/>
</dbReference>
<proteinExistence type="predicted"/>
<dbReference type="Gene3D" id="1.20.120.350">
    <property type="entry name" value="Voltage-gated potassium channels. Chain C"/>
    <property type="match status" value="1"/>
</dbReference>
<keyword evidence="5" id="KW-0406">Ion transport</keyword>
<evidence type="ECO:0000256" key="6">
    <source>
        <dbReference type="ARBA" id="ARBA00023136"/>
    </source>
</evidence>
<dbReference type="Pfam" id="PF07885">
    <property type="entry name" value="Ion_trans_2"/>
    <property type="match status" value="1"/>
</dbReference>
<feature type="transmembrane region" description="Helical" evidence="9">
    <location>
        <begin position="72"/>
        <end position="93"/>
    </location>
</feature>
<name>S0KQX1_9ENTE</name>
<evidence type="ECO:0000256" key="2">
    <source>
        <dbReference type="ARBA" id="ARBA00022448"/>
    </source>
</evidence>
<feature type="transmembrane region" description="Helical" evidence="9">
    <location>
        <begin position="9"/>
        <end position="33"/>
    </location>
</feature>
<protein>
    <recommendedName>
        <fullName evidence="10">Potassium channel domain-containing protein</fullName>
    </recommendedName>
</protein>
<dbReference type="PANTHER" id="PTHR11537:SF254">
    <property type="entry name" value="POTASSIUM VOLTAGE-GATED CHANNEL PROTEIN SHAB"/>
    <property type="match status" value="1"/>
</dbReference>
<feature type="domain" description="Potassium channel" evidence="10">
    <location>
        <begin position="129"/>
        <end position="197"/>
    </location>
</feature>
<dbReference type="InterPro" id="IPR027359">
    <property type="entry name" value="Volt_channel_dom_sf"/>
</dbReference>
<keyword evidence="3 9" id="KW-0812">Transmembrane</keyword>
<evidence type="ECO:0000313" key="12">
    <source>
        <dbReference type="Proteomes" id="UP000015961"/>
    </source>
</evidence>
<accession>S0KQX1</accession>
<feature type="transmembrane region" description="Helical" evidence="9">
    <location>
        <begin position="39"/>
        <end position="60"/>
    </location>
</feature>
<dbReference type="GO" id="GO:0008076">
    <property type="term" value="C:voltage-gated potassium channel complex"/>
    <property type="evidence" value="ECO:0007669"/>
    <property type="project" value="InterPro"/>
</dbReference>